<evidence type="ECO:0000256" key="1">
    <source>
        <dbReference type="SAM" id="MobiDB-lite"/>
    </source>
</evidence>
<dbReference type="Proteomes" id="UP000606786">
    <property type="component" value="Unassembled WGS sequence"/>
</dbReference>
<evidence type="ECO:0000313" key="5">
    <source>
        <dbReference type="Proteomes" id="UP000606786"/>
    </source>
</evidence>
<feature type="region of interest" description="Disordered" evidence="1">
    <location>
        <begin position="46"/>
        <end position="104"/>
    </location>
</feature>
<gene>
    <name evidence="3" type="ORF">CCAP1982_LOCUS14701</name>
    <name evidence="4" type="ORF">CCAP1982_LOCUS14709</name>
</gene>
<feature type="compositionally biased region" description="Polar residues" evidence="1">
    <location>
        <begin position="66"/>
        <end position="85"/>
    </location>
</feature>
<evidence type="ECO:0000313" key="4">
    <source>
        <dbReference type="EMBL" id="CAD7006389.1"/>
    </source>
</evidence>
<keyword evidence="5" id="KW-1185">Reference proteome</keyword>
<protein>
    <submittedName>
        <fullName evidence="4">(Mediterranean fruit fly) hypothetical protein</fullName>
    </submittedName>
</protein>
<keyword evidence="2" id="KW-1133">Transmembrane helix</keyword>
<dbReference type="EMBL" id="CAJHJT010000034">
    <property type="protein sequence ID" value="CAD7006389.1"/>
    <property type="molecule type" value="Genomic_DNA"/>
</dbReference>
<organism evidence="4 5">
    <name type="scientific">Ceratitis capitata</name>
    <name type="common">Mediterranean fruit fly</name>
    <name type="synonym">Tephritis capitata</name>
    <dbReference type="NCBI Taxonomy" id="7213"/>
    <lineage>
        <taxon>Eukaryota</taxon>
        <taxon>Metazoa</taxon>
        <taxon>Ecdysozoa</taxon>
        <taxon>Arthropoda</taxon>
        <taxon>Hexapoda</taxon>
        <taxon>Insecta</taxon>
        <taxon>Pterygota</taxon>
        <taxon>Neoptera</taxon>
        <taxon>Endopterygota</taxon>
        <taxon>Diptera</taxon>
        <taxon>Brachycera</taxon>
        <taxon>Muscomorpha</taxon>
        <taxon>Tephritoidea</taxon>
        <taxon>Tephritidae</taxon>
        <taxon>Ceratitis</taxon>
        <taxon>Ceratitis</taxon>
    </lineage>
</organism>
<keyword evidence="2" id="KW-0812">Transmembrane</keyword>
<dbReference type="AlphaFoldDB" id="A0A811V4L7"/>
<evidence type="ECO:0000313" key="3">
    <source>
        <dbReference type="EMBL" id="CAD7006380.1"/>
    </source>
</evidence>
<keyword evidence="2" id="KW-0472">Membrane</keyword>
<feature type="region of interest" description="Disordered" evidence="1">
    <location>
        <begin position="121"/>
        <end position="144"/>
    </location>
</feature>
<proteinExistence type="predicted"/>
<feature type="transmembrane region" description="Helical" evidence="2">
    <location>
        <begin position="12"/>
        <end position="31"/>
    </location>
</feature>
<sequence length="144" mass="16517">MSTSIGMYVHMFAYSTHIYICICVCVMWYTVTRSCTFYTLASDRQCRQQRTHHRHQPTNQPTNQPSQKKQTAGDTKGNISTVTASHTHIHTHKHTPPPHIHHPPTCRLPLREENNIKASEASKPMQHGECEWSPVIGEDAFKQQ</sequence>
<dbReference type="EMBL" id="CAJHJT010000034">
    <property type="protein sequence ID" value="CAD7006380.1"/>
    <property type="molecule type" value="Genomic_DNA"/>
</dbReference>
<accession>A0A811V4L7</accession>
<reference evidence="4" key="1">
    <citation type="submission" date="2020-11" db="EMBL/GenBank/DDBJ databases">
        <authorList>
            <person name="Whitehead M."/>
        </authorList>
    </citation>
    <scope>NUCLEOTIDE SEQUENCE</scope>
    <source>
        <strain evidence="4">EGII</strain>
    </source>
</reference>
<name>A0A811V4L7_CERCA</name>
<comment type="caution">
    <text evidence="4">The sequence shown here is derived from an EMBL/GenBank/DDBJ whole genome shotgun (WGS) entry which is preliminary data.</text>
</comment>
<feature type="compositionally biased region" description="Basic residues" evidence="1">
    <location>
        <begin position="47"/>
        <end position="56"/>
    </location>
</feature>
<evidence type="ECO:0000256" key="2">
    <source>
        <dbReference type="SAM" id="Phobius"/>
    </source>
</evidence>
<feature type="compositionally biased region" description="Basic residues" evidence="1">
    <location>
        <begin position="87"/>
        <end position="104"/>
    </location>
</feature>